<name>A0AB34Z0P8_9HYPH</name>
<dbReference type="EMBL" id="JACIEX010000018">
    <property type="protein sequence ID" value="MBB4096086.1"/>
    <property type="molecule type" value="Genomic_DNA"/>
</dbReference>
<evidence type="ECO:0008006" key="3">
    <source>
        <dbReference type="Google" id="ProtNLM"/>
    </source>
</evidence>
<protein>
    <recommendedName>
        <fullName evidence="3">DUF768 domain-containing protein</fullName>
    </recommendedName>
</protein>
<dbReference type="AlphaFoldDB" id="A0AB34Z0P8"/>
<dbReference type="Proteomes" id="UP000553980">
    <property type="component" value="Unassembled WGS sequence"/>
</dbReference>
<proteinExistence type="predicted"/>
<accession>A0AB34Z0P8</accession>
<keyword evidence="2" id="KW-1185">Reference proteome</keyword>
<organism evidence="1 2">
    <name type="scientific">Brucella pecoris</name>
    <dbReference type="NCBI Taxonomy" id="867683"/>
    <lineage>
        <taxon>Bacteria</taxon>
        <taxon>Pseudomonadati</taxon>
        <taxon>Pseudomonadota</taxon>
        <taxon>Alphaproteobacteria</taxon>
        <taxon>Hyphomicrobiales</taxon>
        <taxon>Brucellaceae</taxon>
        <taxon>Brucella/Ochrobactrum group</taxon>
        <taxon>Brucella</taxon>
    </lineage>
</organism>
<gene>
    <name evidence="1" type="ORF">GGQ79_004640</name>
</gene>
<evidence type="ECO:0000313" key="1">
    <source>
        <dbReference type="EMBL" id="MBB4096086.1"/>
    </source>
</evidence>
<evidence type="ECO:0000313" key="2">
    <source>
        <dbReference type="Proteomes" id="UP000553980"/>
    </source>
</evidence>
<sequence length="57" mass="6426">MSSPAINRLRRLFLEQWIEEAIALLDQIDGDADFEDTDEDFVDERENFGKVPGGIGA</sequence>
<reference evidence="1 2" key="1">
    <citation type="submission" date="2020-08" db="EMBL/GenBank/DDBJ databases">
        <title>Genomic Encyclopedia of Type Strains, Phase IV (KMG-IV): sequencing the most valuable type-strain genomes for metagenomic binning, comparative biology and taxonomic classification.</title>
        <authorList>
            <person name="Goeker M."/>
        </authorList>
    </citation>
    <scope>NUCLEOTIDE SEQUENCE [LARGE SCALE GENOMIC DNA]</scope>
    <source>
        <strain evidence="1 2">DSM 23868</strain>
    </source>
</reference>
<dbReference type="RefSeq" id="WP_168436408.1">
    <property type="nucleotide sequence ID" value="NZ_JACIEX010000018.1"/>
</dbReference>
<comment type="caution">
    <text evidence="1">The sequence shown here is derived from an EMBL/GenBank/DDBJ whole genome shotgun (WGS) entry which is preliminary data.</text>
</comment>